<dbReference type="Proteomes" id="UP000326202">
    <property type="component" value="Chromosome"/>
</dbReference>
<dbReference type="Pfam" id="PF00702">
    <property type="entry name" value="Hydrolase"/>
    <property type="match status" value="1"/>
</dbReference>
<dbReference type="OrthoDB" id="9785638at2"/>
<keyword evidence="1" id="KW-0378">Hydrolase</keyword>
<evidence type="ECO:0000256" key="1">
    <source>
        <dbReference type="ARBA" id="ARBA00022801"/>
    </source>
</evidence>
<dbReference type="InterPro" id="IPR023214">
    <property type="entry name" value="HAD_sf"/>
</dbReference>
<gene>
    <name evidence="2" type="primary">hadL</name>
    <name evidence="2" type="ORF">FRZ44_15200</name>
</gene>
<dbReference type="Gene3D" id="3.40.50.1000">
    <property type="entry name" value="HAD superfamily/HAD-like"/>
    <property type="match status" value="1"/>
</dbReference>
<proteinExistence type="predicted"/>
<keyword evidence="3" id="KW-1185">Reference proteome</keyword>
<evidence type="ECO:0000313" key="3">
    <source>
        <dbReference type="Proteomes" id="UP000326202"/>
    </source>
</evidence>
<dbReference type="KEGG" id="htq:FRZ44_15200"/>
<evidence type="ECO:0000313" key="2">
    <source>
        <dbReference type="EMBL" id="QEX16228.1"/>
    </source>
</evidence>
<dbReference type="EMBL" id="CP042906">
    <property type="protein sequence ID" value="QEX16228.1"/>
    <property type="molecule type" value="Genomic_DNA"/>
</dbReference>
<dbReference type="PANTHER" id="PTHR43316:SF3">
    <property type="entry name" value="HALOACID DEHALOGENASE, TYPE II (AFU_ORTHOLOGUE AFUA_2G07750)-RELATED"/>
    <property type="match status" value="1"/>
</dbReference>
<organism evidence="2 3">
    <name type="scientific">Hypericibacter terrae</name>
    <dbReference type="NCBI Taxonomy" id="2602015"/>
    <lineage>
        <taxon>Bacteria</taxon>
        <taxon>Pseudomonadati</taxon>
        <taxon>Pseudomonadota</taxon>
        <taxon>Alphaproteobacteria</taxon>
        <taxon>Rhodospirillales</taxon>
        <taxon>Dongiaceae</taxon>
        <taxon>Hypericibacter</taxon>
    </lineage>
</organism>
<accession>A0A5J6MFK3</accession>
<dbReference type="InterPro" id="IPR006439">
    <property type="entry name" value="HAD-SF_hydro_IA"/>
</dbReference>
<dbReference type="InterPro" id="IPR036412">
    <property type="entry name" value="HAD-like_sf"/>
</dbReference>
<dbReference type="PANTHER" id="PTHR43316">
    <property type="entry name" value="HYDROLASE, HALOACID DELAHOGENASE-RELATED"/>
    <property type="match status" value="1"/>
</dbReference>
<dbReference type="Gene3D" id="1.10.150.750">
    <property type="match status" value="1"/>
</dbReference>
<dbReference type="NCBIfam" id="TIGR01493">
    <property type="entry name" value="HAD-SF-IA-v2"/>
    <property type="match status" value="1"/>
</dbReference>
<dbReference type="SUPFAM" id="SSF56784">
    <property type="entry name" value="HAD-like"/>
    <property type="match status" value="1"/>
</dbReference>
<sequence length="235" mass="26428">MSLHDFKVLTFDVVGTLIDFERGIIDYMREVSGADPSRLADDAILESYRRSRNFTGRDPYPDDLVRGYAAMATDLGLPTGPRLGEGLRDSVRRWPAFPDSVAALKRLRRRYRLVAMTNAQRWALAHMEKTLAWPFHDTVTVDDARAEKPDPQFFAFARGRLSAAGYRLEDNLHVAQSQYHDIGVARRLGHAVCWIERRRGLKGSGGTQEVPELTKPDYHFATLAALADAVEAEAL</sequence>
<dbReference type="AlphaFoldDB" id="A0A5J6MFK3"/>
<protein>
    <submittedName>
        <fullName evidence="2">2-haloalkanoic acid dehalogenase</fullName>
    </submittedName>
</protein>
<dbReference type="SFLD" id="SFLDG01129">
    <property type="entry name" value="C1.5:_HAD__Beta-PGM__Phosphata"/>
    <property type="match status" value="1"/>
</dbReference>
<dbReference type="InterPro" id="IPR051540">
    <property type="entry name" value="S-2-haloacid_dehalogenase"/>
</dbReference>
<name>A0A5J6MFK3_9PROT</name>
<dbReference type="RefSeq" id="WP_151176609.1">
    <property type="nucleotide sequence ID" value="NZ_CP042906.1"/>
</dbReference>
<dbReference type="GO" id="GO:0016787">
    <property type="term" value="F:hydrolase activity"/>
    <property type="evidence" value="ECO:0007669"/>
    <property type="project" value="UniProtKB-KW"/>
</dbReference>
<dbReference type="SFLD" id="SFLDS00003">
    <property type="entry name" value="Haloacid_Dehalogenase"/>
    <property type="match status" value="1"/>
</dbReference>
<reference evidence="2 3" key="1">
    <citation type="submission" date="2019-08" db="EMBL/GenBank/DDBJ databases">
        <title>Hyperibacter terrae gen. nov., sp. nov. and Hyperibacter viscosus sp. nov., two new members in the family Rhodospirillaceae isolated from the rhizosphere of Hypericum perforatum.</title>
        <authorList>
            <person name="Noviana Z."/>
        </authorList>
    </citation>
    <scope>NUCLEOTIDE SEQUENCE [LARGE SCALE GENOMIC DNA]</scope>
    <source>
        <strain evidence="2 3">R5913</strain>
    </source>
</reference>